<dbReference type="AlphaFoldDB" id="A0A139XCN4"/>
<keyword evidence="1" id="KW-1133">Transmembrane helix</keyword>
<dbReference type="RefSeq" id="WP_017747603.1">
    <property type="nucleotide sequence ID" value="NZ_KQ976354.1"/>
</dbReference>
<evidence type="ECO:0000313" key="2">
    <source>
        <dbReference type="EMBL" id="KYC42458.1"/>
    </source>
</evidence>
<keyword evidence="1" id="KW-0472">Membrane</keyword>
<dbReference type="EMBL" id="ANNX02000020">
    <property type="protein sequence ID" value="KYC42458.1"/>
    <property type="molecule type" value="Genomic_DNA"/>
</dbReference>
<feature type="transmembrane region" description="Helical" evidence="1">
    <location>
        <begin position="44"/>
        <end position="62"/>
    </location>
</feature>
<sequence length="284" mass="32671">MSNPATPPNPSPTPPNNPFDIIKKLFKDFLDVITNDRLANFLQILPYLIGIVIFLGPIALLIKNWYSATLNTQDLNEDFKTKVCENYKKLIQNRLDIEGNTNASIGKPSIIDNKDDSNINQLPFSCKYTILEGRTNLGSKEISIELNPLFPDLTNEINKEFEEKVDWQQVCKHETVIKQMEENAIKVGIYNKGKGDKILPGRPELLSTKKDVYPVFRWVCSYEIDKQGEDEGFQGRNTYKIDIKLESYCESKAKNEEIKRIKPTHHNYKDPYSLYCVNPHAKKK</sequence>
<organism evidence="2 3">
    <name type="scientific">Scytonema hofmannii PCC 7110</name>
    <dbReference type="NCBI Taxonomy" id="128403"/>
    <lineage>
        <taxon>Bacteria</taxon>
        <taxon>Bacillati</taxon>
        <taxon>Cyanobacteriota</taxon>
        <taxon>Cyanophyceae</taxon>
        <taxon>Nostocales</taxon>
        <taxon>Scytonemataceae</taxon>
        <taxon>Scytonema</taxon>
    </lineage>
</organism>
<keyword evidence="3" id="KW-1185">Reference proteome</keyword>
<dbReference type="OrthoDB" id="9830038at2"/>
<name>A0A139XCN4_9CYAN</name>
<keyword evidence="1" id="KW-0812">Transmembrane</keyword>
<evidence type="ECO:0000256" key="1">
    <source>
        <dbReference type="SAM" id="Phobius"/>
    </source>
</evidence>
<reference evidence="2 3" key="1">
    <citation type="journal article" date="2013" name="Genome Biol. Evol.">
        <title>Genomes of Stigonematalean cyanobacteria (subsection V) and the evolution of oxygenic photosynthesis from prokaryotes to plastids.</title>
        <authorList>
            <person name="Dagan T."/>
            <person name="Roettger M."/>
            <person name="Stucken K."/>
            <person name="Landan G."/>
            <person name="Koch R."/>
            <person name="Major P."/>
            <person name="Gould S.B."/>
            <person name="Goremykin V.V."/>
            <person name="Rippka R."/>
            <person name="Tandeau de Marsac N."/>
            <person name="Gugger M."/>
            <person name="Lockhart P.J."/>
            <person name="Allen J.F."/>
            <person name="Brune I."/>
            <person name="Maus I."/>
            <person name="Puhler A."/>
            <person name="Martin W.F."/>
        </authorList>
    </citation>
    <scope>NUCLEOTIDE SEQUENCE [LARGE SCALE GENOMIC DNA]</scope>
    <source>
        <strain evidence="2 3">PCC 7110</strain>
    </source>
</reference>
<accession>A0A139XCN4</accession>
<comment type="caution">
    <text evidence="2">The sequence shown here is derived from an EMBL/GenBank/DDBJ whole genome shotgun (WGS) entry which is preliminary data.</text>
</comment>
<gene>
    <name evidence="2" type="ORF">WA1_21070</name>
</gene>
<proteinExistence type="predicted"/>
<protein>
    <submittedName>
        <fullName evidence="2">Uncharacterized protein</fullName>
    </submittedName>
</protein>
<dbReference type="Proteomes" id="UP000076925">
    <property type="component" value="Unassembled WGS sequence"/>
</dbReference>
<evidence type="ECO:0000313" key="3">
    <source>
        <dbReference type="Proteomes" id="UP000076925"/>
    </source>
</evidence>